<dbReference type="InterPro" id="IPR036864">
    <property type="entry name" value="Zn2-C6_fun-type_DNA-bd_sf"/>
</dbReference>
<dbReference type="Pfam" id="PF04082">
    <property type="entry name" value="Fungal_trans"/>
    <property type="match status" value="1"/>
</dbReference>
<dbReference type="CDD" id="cd00067">
    <property type="entry name" value="GAL4"/>
    <property type="match status" value="1"/>
</dbReference>
<accession>A0A1E3PT50</accession>
<dbReference type="InterPro" id="IPR050613">
    <property type="entry name" value="Sec_Metabolite_Reg"/>
</dbReference>
<feature type="compositionally biased region" description="Low complexity" evidence="4">
    <location>
        <begin position="125"/>
        <end position="145"/>
    </location>
</feature>
<evidence type="ECO:0000313" key="6">
    <source>
        <dbReference type="EMBL" id="ODQ67997.1"/>
    </source>
</evidence>
<evidence type="ECO:0000313" key="7">
    <source>
        <dbReference type="Proteomes" id="UP000095009"/>
    </source>
</evidence>
<feature type="compositionally biased region" description="Polar residues" evidence="4">
    <location>
        <begin position="88"/>
        <end position="98"/>
    </location>
</feature>
<sequence length="1053" mass="118044">MNVMDNVASVRKRKRIRFSCLICRQRKLKCDRGFPCATCASANLGHLCRYEEPAGTKYTENGTPAPIGPVNLGLRPRGRPRKTDKSPTEGSLSTSTTIHESKPLTIAQTIIPITSLQSETFTDPSVPLLSPGSSKSSTSSLLGTNSNASLDTNSLNSSDEINFSQAQLTTNANAGQSIFQSLHTSALLARCGLCFKDKRIAYLGAQSSASLLYRNDLMKNYAPQVCKAKKENFKKVDIIQKLHRQQPRDFPLKSGNAETLVTLFLRRYGEDLPFDSETPAVGIFSILPVNRVCEFLLDRFLSHVNPLYYIIDPFLFDKDIKSFYQTRAAVESGEIKDSDIKDAEMRIIALVTIMIRLARLTLPEYWKPSDCVNDTQYDKDFYYGPKLKKVAESLLSGSGSFKRSNLIVLQTYLCMKIHHTVSPEDGDGLDGMDSLGLSGIIIEMSKHMGLHRDPKNFDILPAEKAHLWRMLWGAVVILDSQRACENQIAHSINLRHSDTELVLQDTFDQISEPADNGKQAERIKALKIYSSLGTKIRNDKMRLYLLSRDIMDSLLSFTPISPQESMRCVNQITEYENSELGEYTQMVSALRSEKSDNMANSCDTLKVIKRLKTSTQIENFILIQQLKITFYRESRLNLPSSVNMEYEALLATFKIGDCFDLAIHCKGSAMGLQWYINRLIIKWCPLVFLLLAVRFLDELKYCKLGKLSPYFQGLVIRPLVDINSSSVLNKQFHYEASDFSDLRGILQRAIKLTNWAKGLAFKYFHAYKFIAVASCILEAIKEEIHTSDTHKPNPEFESLSQTGSSLVSSQTSAAQYANNHCCPVQHMDSARPEISSTTPVTEESVSEASIIHPGISTVDHNPLESTQTQQLSTYNTTSGEEPTGCIHHILPTPEYFSSQFKEAQNSNIEPATVVQPVDNKIINSLNETRYHSSNTNKYSLSVLPLKSNIQLQSLGFSESSSVTSNINPGDEFFSGKHQPFDQGYSESLFQSFKEGDFFLNSPMMNQDILSWFDADSVDDDDIFDVHKGMTPVGFDDVTPILDSNNLNFQSYMG</sequence>
<evidence type="ECO:0000259" key="5">
    <source>
        <dbReference type="PROSITE" id="PS50048"/>
    </source>
</evidence>
<reference evidence="6 7" key="1">
    <citation type="journal article" date="2016" name="Proc. Natl. Acad. Sci. U.S.A.">
        <title>Comparative genomics of biotechnologically important yeasts.</title>
        <authorList>
            <person name="Riley R."/>
            <person name="Haridas S."/>
            <person name="Wolfe K.H."/>
            <person name="Lopes M.R."/>
            <person name="Hittinger C.T."/>
            <person name="Goeker M."/>
            <person name="Salamov A.A."/>
            <person name="Wisecaver J.H."/>
            <person name="Long T.M."/>
            <person name="Calvey C.H."/>
            <person name="Aerts A.L."/>
            <person name="Barry K.W."/>
            <person name="Choi C."/>
            <person name="Clum A."/>
            <person name="Coughlan A.Y."/>
            <person name="Deshpande S."/>
            <person name="Douglass A.P."/>
            <person name="Hanson S.J."/>
            <person name="Klenk H.-P."/>
            <person name="LaButti K.M."/>
            <person name="Lapidus A."/>
            <person name="Lindquist E.A."/>
            <person name="Lipzen A.M."/>
            <person name="Meier-Kolthoff J.P."/>
            <person name="Ohm R.A."/>
            <person name="Otillar R.P."/>
            <person name="Pangilinan J.L."/>
            <person name="Peng Y."/>
            <person name="Rokas A."/>
            <person name="Rosa C.A."/>
            <person name="Scheuner C."/>
            <person name="Sibirny A.A."/>
            <person name="Slot J.C."/>
            <person name="Stielow J.B."/>
            <person name="Sun H."/>
            <person name="Kurtzman C.P."/>
            <person name="Blackwell M."/>
            <person name="Grigoriev I.V."/>
            <person name="Jeffries T.W."/>
        </authorList>
    </citation>
    <scope>NUCLEOTIDE SEQUENCE [LARGE SCALE GENOMIC DNA]</scope>
    <source>
        <strain evidence="6 7">DSM 6958</strain>
    </source>
</reference>
<dbReference type="GO" id="GO:0008270">
    <property type="term" value="F:zinc ion binding"/>
    <property type="evidence" value="ECO:0007669"/>
    <property type="project" value="InterPro"/>
</dbReference>
<evidence type="ECO:0000256" key="4">
    <source>
        <dbReference type="SAM" id="MobiDB-lite"/>
    </source>
</evidence>
<feature type="region of interest" description="Disordered" evidence="4">
    <location>
        <begin position="59"/>
        <end position="98"/>
    </location>
</feature>
<dbReference type="SMART" id="SM00066">
    <property type="entry name" value="GAL4"/>
    <property type="match status" value="1"/>
</dbReference>
<dbReference type="PANTHER" id="PTHR31001:SF90">
    <property type="entry name" value="CENTROMERE DNA-BINDING PROTEIN COMPLEX CBF3 SUBUNIT B"/>
    <property type="match status" value="1"/>
</dbReference>
<dbReference type="PROSITE" id="PS00463">
    <property type="entry name" value="ZN2_CY6_FUNGAL_1"/>
    <property type="match status" value="1"/>
</dbReference>
<dbReference type="OrthoDB" id="427480at2759"/>
<gene>
    <name evidence="6" type="ORF">NADFUDRAFT_48657</name>
</gene>
<keyword evidence="3" id="KW-0539">Nucleus</keyword>
<dbReference type="Pfam" id="PF00172">
    <property type="entry name" value="Zn_clus"/>
    <property type="match status" value="1"/>
</dbReference>
<dbReference type="AlphaFoldDB" id="A0A1E3PT50"/>
<feature type="region of interest" description="Disordered" evidence="4">
    <location>
        <begin position="124"/>
        <end position="145"/>
    </location>
</feature>
<dbReference type="Gene3D" id="4.10.240.10">
    <property type="entry name" value="Zn(2)-C6 fungal-type DNA-binding domain"/>
    <property type="match status" value="1"/>
</dbReference>
<name>A0A1E3PT50_9ASCO</name>
<dbReference type="EMBL" id="KV454406">
    <property type="protein sequence ID" value="ODQ67997.1"/>
    <property type="molecule type" value="Genomic_DNA"/>
</dbReference>
<dbReference type="SUPFAM" id="SSF57701">
    <property type="entry name" value="Zn2/Cys6 DNA-binding domain"/>
    <property type="match status" value="1"/>
</dbReference>
<dbReference type="GO" id="GO:0003677">
    <property type="term" value="F:DNA binding"/>
    <property type="evidence" value="ECO:0007669"/>
    <property type="project" value="InterPro"/>
</dbReference>
<feature type="domain" description="Zn(2)-C6 fungal-type" evidence="5">
    <location>
        <begin position="19"/>
        <end position="50"/>
    </location>
</feature>
<evidence type="ECO:0000256" key="3">
    <source>
        <dbReference type="ARBA" id="ARBA00023242"/>
    </source>
</evidence>
<keyword evidence="7" id="KW-1185">Reference proteome</keyword>
<dbReference type="CDD" id="cd12148">
    <property type="entry name" value="fungal_TF_MHR"/>
    <property type="match status" value="1"/>
</dbReference>
<dbReference type="PROSITE" id="PS50048">
    <property type="entry name" value="ZN2_CY6_FUNGAL_2"/>
    <property type="match status" value="1"/>
</dbReference>
<keyword evidence="2" id="KW-0479">Metal-binding</keyword>
<dbReference type="InterPro" id="IPR007219">
    <property type="entry name" value="XnlR_reg_dom"/>
</dbReference>
<dbReference type="InterPro" id="IPR001138">
    <property type="entry name" value="Zn2Cys6_DnaBD"/>
</dbReference>
<evidence type="ECO:0000256" key="1">
    <source>
        <dbReference type="ARBA" id="ARBA00004123"/>
    </source>
</evidence>
<protein>
    <recommendedName>
        <fullName evidence="5">Zn(2)-C6 fungal-type domain-containing protein</fullName>
    </recommendedName>
</protein>
<dbReference type="PANTHER" id="PTHR31001">
    <property type="entry name" value="UNCHARACTERIZED TRANSCRIPTIONAL REGULATORY PROTEIN"/>
    <property type="match status" value="1"/>
</dbReference>
<organism evidence="6 7">
    <name type="scientific">Nadsonia fulvescens var. elongata DSM 6958</name>
    <dbReference type="NCBI Taxonomy" id="857566"/>
    <lineage>
        <taxon>Eukaryota</taxon>
        <taxon>Fungi</taxon>
        <taxon>Dikarya</taxon>
        <taxon>Ascomycota</taxon>
        <taxon>Saccharomycotina</taxon>
        <taxon>Dipodascomycetes</taxon>
        <taxon>Dipodascales</taxon>
        <taxon>Dipodascales incertae sedis</taxon>
        <taxon>Nadsonia</taxon>
    </lineage>
</organism>
<proteinExistence type="predicted"/>
<dbReference type="Proteomes" id="UP000095009">
    <property type="component" value="Unassembled WGS sequence"/>
</dbReference>
<dbReference type="GO" id="GO:0006351">
    <property type="term" value="P:DNA-templated transcription"/>
    <property type="evidence" value="ECO:0007669"/>
    <property type="project" value="InterPro"/>
</dbReference>
<comment type="subcellular location">
    <subcellularLocation>
        <location evidence="1">Nucleus</location>
    </subcellularLocation>
</comment>
<evidence type="ECO:0000256" key="2">
    <source>
        <dbReference type="ARBA" id="ARBA00022723"/>
    </source>
</evidence>
<dbReference type="GO" id="GO:0000981">
    <property type="term" value="F:DNA-binding transcription factor activity, RNA polymerase II-specific"/>
    <property type="evidence" value="ECO:0007669"/>
    <property type="project" value="InterPro"/>
</dbReference>
<dbReference type="GO" id="GO:0005634">
    <property type="term" value="C:nucleus"/>
    <property type="evidence" value="ECO:0007669"/>
    <property type="project" value="UniProtKB-SubCell"/>
</dbReference>